<evidence type="ECO:0000313" key="4">
    <source>
        <dbReference type="EMBL" id="SES65857.1"/>
    </source>
</evidence>
<dbReference type="InterPro" id="IPR000644">
    <property type="entry name" value="CBS_dom"/>
</dbReference>
<accession>A0A1H9YAH2</accession>
<evidence type="ECO:0000256" key="2">
    <source>
        <dbReference type="PROSITE-ProRule" id="PRU00703"/>
    </source>
</evidence>
<sequence length="210" mass="23221">MSIHVSEPGRPTGTRLPEIFRNRRVGSLDEMAESHALRESSEEISDGEYQQAREVTARRAVARYSQAEDARPEPERVYLPVSRVCSPWIHTLAAESSLAEGLAVMDEHGVHHLVITSGGVVGGLVDMRWILNWLHENQDQDASRSFLNIELPAFLTASPETDAHQLARLMLAHQLDAALVVEADGTPSGIITSTDYLRLYASLSRQEGEV</sequence>
<dbReference type="InterPro" id="IPR046342">
    <property type="entry name" value="CBS_dom_sf"/>
</dbReference>
<dbReference type="Proteomes" id="UP000198762">
    <property type="component" value="Unassembled WGS sequence"/>
</dbReference>
<reference evidence="5" key="1">
    <citation type="submission" date="2016-10" db="EMBL/GenBank/DDBJ databases">
        <authorList>
            <person name="Varghese N."/>
            <person name="Submissions S."/>
        </authorList>
    </citation>
    <scope>NUCLEOTIDE SEQUENCE [LARGE SCALE GENOMIC DNA]</scope>
    <source>
        <strain evidence="5">CGMCC 1.6489</strain>
    </source>
</reference>
<dbReference type="RefSeq" id="WP_091848233.1">
    <property type="nucleotide sequence ID" value="NZ_FOHZ01000001.1"/>
</dbReference>
<dbReference type="PANTHER" id="PTHR43080">
    <property type="entry name" value="CBS DOMAIN-CONTAINING PROTEIN CBSX3, MITOCHONDRIAL"/>
    <property type="match status" value="1"/>
</dbReference>
<dbReference type="PANTHER" id="PTHR43080:SF29">
    <property type="entry name" value="OS02G0818000 PROTEIN"/>
    <property type="match status" value="1"/>
</dbReference>
<dbReference type="InterPro" id="IPR051257">
    <property type="entry name" value="Diverse_CBS-Domain"/>
</dbReference>
<proteinExistence type="predicted"/>
<evidence type="ECO:0000256" key="1">
    <source>
        <dbReference type="ARBA" id="ARBA00023122"/>
    </source>
</evidence>
<dbReference type="Pfam" id="PF00571">
    <property type="entry name" value="CBS"/>
    <property type="match status" value="1"/>
</dbReference>
<dbReference type="AlphaFoldDB" id="A0A1H9YAH2"/>
<dbReference type="SUPFAM" id="SSF54631">
    <property type="entry name" value="CBS-domain pair"/>
    <property type="match status" value="1"/>
</dbReference>
<dbReference type="PROSITE" id="PS51371">
    <property type="entry name" value="CBS"/>
    <property type="match status" value="1"/>
</dbReference>
<dbReference type="OrthoDB" id="6371940at2"/>
<evidence type="ECO:0000259" key="3">
    <source>
        <dbReference type="PROSITE" id="PS51371"/>
    </source>
</evidence>
<keyword evidence="5" id="KW-1185">Reference proteome</keyword>
<protein>
    <submittedName>
        <fullName evidence="4">CBS domain-containing protein</fullName>
    </submittedName>
</protein>
<keyword evidence="1 2" id="KW-0129">CBS domain</keyword>
<dbReference type="EMBL" id="FOHZ01000001">
    <property type="protein sequence ID" value="SES65857.1"/>
    <property type="molecule type" value="Genomic_DNA"/>
</dbReference>
<dbReference type="SMART" id="SM00116">
    <property type="entry name" value="CBS"/>
    <property type="match status" value="2"/>
</dbReference>
<name>A0A1H9YAH2_9GAMM</name>
<evidence type="ECO:0000313" key="5">
    <source>
        <dbReference type="Proteomes" id="UP000198762"/>
    </source>
</evidence>
<gene>
    <name evidence="4" type="ORF">SAMN04487962_10152</name>
</gene>
<organism evidence="4 5">
    <name type="scientific">Marinobacter segnicrescens</name>
    <dbReference type="NCBI Taxonomy" id="430453"/>
    <lineage>
        <taxon>Bacteria</taxon>
        <taxon>Pseudomonadati</taxon>
        <taxon>Pseudomonadota</taxon>
        <taxon>Gammaproteobacteria</taxon>
        <taxon>Pseudomonadales</taxon>
        <taxon>Marinobacteraceae</taxon>
        <taxon>Marinobacter</taxon>
    </lineage>
</organism>
<dbReference type="Gene3D" id="3.10.580.10">
    <property type="entry name" value="CBS-domain"/>
    <property type="match status" value="2"/>
</dbReference>
<feature type="domain" description="CBS" evidence="3">
    <location>
        <begin position="150"/>
        <end position="207"/>
    </location>
</feature>
<dbReference type="STRING" id="430453.SAMN04487962_10152"/>